<feature type="domain" description="Amine oxidase" evidence="6">
    <location>
        <begin position="13"/>
        <end position="89"/>
    </location>
</feature>
<dbReference type="GO" id="GO:0097621">
    <property type="term" value="F:monoamine oxidase activity"/>
    <property type="evidence" value="ECO:0007669"/>
    <property type="project" value="UniProtKB-EC"/>
</dbReference>
<proteinExistence type="inferred from homology"/>
<comment type="caution">
    <text evidence="7">The sequence shown here is derived from an EMBL/GenBank/DDBJ whole genome shotgun (WGS) entry which is preliminary data.</text>
</comment>
<comment type="catalytic activity">
    <reaction evidence="4">
        <text>a secondary aliphatic amine + O2 + H2O = a primary amine + an aldehyde + H2O2</text>
        <dbReference type="Rhea" id="RHEA:26414"/>
        <dbReference type="ChEBI" id="CHEBI:15377"/>
        <dbReference type="ChEBI" id="CHEBI:15379"/>
        <dbReference type="ChEBI" id="CHEBI:16240"/>
        <dbReference type="ChEBI" id="CHEBI:17478"/>
        <dbReference type="ChEBI" id="CHEBI:58855"/>
        <dbReference type="ChEBI" id="CHEBI:65296"/>
        <dbReference type="EC" id="1.4.3.4"/>
    </reaction>
</comment>
<dbReference type="Proteomes" id="UP001497623">
    <property type="component" value="Unassembled WGS sequence"/>
</dbReference>
<comment type="subcellular location">
    <subcellularLocation>
        <location evidence="1">Mitochondrion outer membrane</location>
        <topology evidence="1">Single-pass type IV membrane protein</topology>
        <orientation evidence="1">Cytoplasmic side</orientation>
    </subcellularLocation>
</comment>
<evidence type="ECO:0000313" key="7">
    <source>
        <dbReference type="EMBL" id="CAL4062997.1"/>
    </source>
</evidence>
<evidence type="ECO:0000256" key="5">
    <source>
        <dbReference type="SAM" id="SignalP"/>
    </source>
</evidence>
<reference evidence="7 8" key="1">
    <citation type="submission" date="2024-05" db="EMBL/GenBank/DDBJ databases">
        <authorList>
            <person name="Wallberg A."/>
        </authorList>
    </citation>
    <scope>NUCLEOTIDE SEQUENCE [LARGE SCALE GENOMIC DNA]</scope>
</reference>
<evidence type="ECO:0000256" key="4">
    <source>
        <dbReference type="ARBA" id="ARBA00048448"/>
    </source>
</evidence>
<dbReference type="GO" id="GO:0005741">
    <property type="term" value="C:mitochondrial outer membrane"/>
    <property type="evidence" value="ECO:0007669"/>
    <property type="project" value="UniProtKB-SubCell"/>
</dbReference>
<gene>
    <name evidence="7" type="ORF">MNOR_LOCUS3012</name>
</gene>
<dbReference type="Gene3D" id="3.50.50.60">
    <property type="entry name" value="FAD/NAD(P)-binding domain"/>
    <property type="match status" value="1"/>
</dbReference>
<evidence type="ECO:0000256" key="3">
    <source>
        <dbReference type="ARBA" id="ARBA00012804"/>
    </source>
</evidence>
<evidence type="ECO:0000256" key="1">
    <source>
        <dbReference type="ARBA" id="ARBA00004362"/>
    </source>
</evidence>
<evidence type="ECO:0000259" key="6">
    <source>
        <dbReference type="Pfam" id="PF01593"/>
    </source>
</evidence>
<name>A0AAV2PPJ3_MEGNR</name>
<dbReference type="PANTHER" id="PTHR43563">
    <property type="entry name" value="AMINE OXIDASE"/>
    <property type="match status" value="1"/>
</dbReference>
<protein>
    <recommendedName>
        <fullName evidence="3">monoamine oxidase</fullName>
        <ecNumber evidence="3">1.4.3.4</ecNumber>
    </recommendedName>
</protein>
<organism evidence="7 8">
    <name type="scientific">Meganyctiphanes norvegica</name>
    <name type="common">Northern krill</name>
    <name type="synonym">Thysanopoda norvegica</name>
    <dbReference type="NCBI Taxonomy" id="48144"/>
    <lineage>
        <taxon>Eukaryota</taxon>
        <taxon>Metazoa</taxon>
        <taxon>Ecdysozoa</taxon>
        <taxon>Arthropoda</taxon>
        <taxon>Crustacea</taxon>
        <taxon>Multicrustacea</taxon>
        <taxon>Malacostraca</taxon>
        <taxon>Eumalacostraca</taxon>
        <taxon>Eucarida</taxon>
        <taxon>Euphausiacea</taxon>
        <taxon>Euphausiidae</taxon>
        <taxon>Meganyctiphanes</taxon>
    </lineage>
</organism>
<dbReference type="SUPFAM" id="SSF51905">
    <property type="entry name" value="FAD/NAD(P)-binding domain"/>
    <property type="match status" value="1"/>
</dbReference>
<dbReference type="EMBL" id="CAXKWB010000983">
    <property type="protein sequence ID" value="CAL4062997.1"/>
    <property type="molecule type" value="Genomic_DNA"/>
</dbReference>
<evidence type="ECO:0000313" key="8">
    <source>
        <dbReference type="Proteomes" id="UP001497623"/>
    </source>
</evidence>
<evidence type="ECO:0000256" key="2">
    <source>
        <dbReference type="ARBA" id="ARBA00005995"/>
    </source>
</evidence>
<feature type="chain" id="PRO_5043517060" description="monoamine oxidase" evidence="5">
    <location>
        <begin position="20"/>
        <end position="158"/>
    </location>
</feature>
<dbReference type="EC" id="1.4.3.4" evidence="3"/>
<comment type="similarity">
    <text evidence="2">Belongs to the flavin monoamine oxidase family.</text>
</comment>
<dbReference type="InterPro" id="IPR050703">
    <property type="entry name" value="Flavin_MAO"/>
</dbReference>
<keyword evidence="8" id="KW-1185">Reference proteome</keyword>
<dbReference type="Pfam" id="PF01593">
    <property type="entry name" value="Amino_oxidase"/>
    <property type="match status" value="1"/>
</dbReference>
<dbReference type="InterPro" id="IPR002937">
    <property type="entry name" value="Amino_oxidase"/>
</dbReference>
<dbReference type="PANTHER" id="PTHR43563:SF1">
    <property type="entry name" value="AMINE OXIDASE [FLAVIN-CONTAINING] B"/>
    <property type="match status" value="1"/>
</dbReference>
<sequence length="158" mass="17892">MESTDIIIIGAGLTGLCLAQTLTQENKDFLVLEGRERIGGRIKTIETNDGTAVEMGATWFFPNFQNLYSLMNNFDIELTEQFMRGHSFYQSNSHTPPRKVYSQDGDGMYRIKGGTNEIVNTLYNNIEERKVLLSHAVTEIRQVEDGLQVFSKGKVFKC</sequence>
<dbReference type="AlphaFoldDB" id="A0AAV2PPJ3"/>
<feature type="non-terminal residue" evidence="7">
    <location>
        <position position="158"/>
    </location>
</feature>
<feature type="signal peptide" evidence="5">
    <location>
        <begin position="1"/>
        <end position="19"/>
    </location>
</feature>
<accession>A0AAV2PPJ3</accession>
<keyword evidence="5" id="KW-0732">Signal</keyword>
<dbReference type="InterPro" id="IPR036188">
    <property type="entry name" value="FAD/NAD-bd_sf"/>
</dbReference>